<accession>A0A1U6HNV6</accession>
<dbReference type="EMBL" id="FVZE01000002">
    <property type="protein sequence ID" value="SLJ97429.1"/>
    <property type="molecule type" value="Genomic_DNA"/>
</dbReference>
<name>A0A1U6HNV6_9SPHN</name>
<keyword evidence="9" id="KW-1185">Reference proteome</keyword>
<evidence type="ECO:0000256" key="2">
    <source>
        <dbReference type="ARBA" id="ARBA00022448"/>
    </source>
</evidence>
<evidence type="ECO:0000256" key="4">
    <source>
        <dbReference type="ARBA" id="ARBA00022989"/>
    </source>
</evidence>
<feature type="domain" description="Major facilitator superfamily (MFS) profile" evidence="7">
    <location>
        <begin position="28"/>
        <end position="530"/>
    </location>
</feature>
<gene>
    <name evidence="8" type="ORF">SAMN06295987_102841</name>
</gene>
<feature type="transmembrane region" description="Helical" evidence="6">
    <location>
        <begin position="95"/>
        <end position="120"/>
    </location>
</feature>
<evidence type="ECO:0000256" key="1">
    <source>
        <dbReference type="ARBA" id="ARBA00004141"/>
    </source>
</evidence>
<dbReference type="InterPro" id="IPR044770">
    <property type="entry name" value="MFS_spinster-like"/>
</dbReference>
<evidence type="ECO:0000256" key="6">
    <source>
        <dbReference type="SAM" id="Phobius"/>
    </source>
</evidence>
<dbReference type="Gene3D" id="1.20.1250.20">
    <property type="entry name" value="MFS general substrate transporter like domains"/>
    <property type="match status" value="2"/>
</dbReference>
<dbReference type="InterPro" id="IPR011701">
    <property type="entry name" value="MFS"/>
</dbReference>
<evidence type="ECO:0000256" key="5">
    <source>
        <dbReference type="ARBA" id="ARBA00023136"/>
    </source>
</evidence>
<dbReference type="STRING" id="428990.SAMN06295987_102841"/>
<sequence>MKADVRNASGPDRTFEAPRQIARGGWYALALISLTNALSLLDRQILAILAPAIKEDLKIGDAEMGLLFGTVFALFYALFSLPVGRLADGWLRGRLLSLSILLWSAATAVAGLTSSFAMLAASRLCVGIGEAATQPAGTSLIYDYWPRHRRGFVMAVLAAAIALGLGGSLVLGGVAAQTWADAFPPGEAPFNLRGWQFAFLVAATPGFILAWFLWRLKEPERGAMDGISSPTDPHPFLSSLALLGAVTPGLHLLAMKRRKAGPRSIALNLAVIFALVLGMAFLSRIGAAHSPRPPLGFGSFAVDPHVLQWLVIGIGLLTIVNLLQGIKASDSQAFRVLAGSPTLIMAIAVGTLQSAINYGLMAFNPSFLIRSYDLSLSEAALQFGLLSAATGIVGPLVWGPLSDRLHQRFPSSGRAMIALISMGASPLLSLWVYTADAPSDFYLRFVFYGLLLTGWMPPLYAILYDQVLPRMRGLTASLYLLVMTILGMGVGPYVVGLVSDATGDLRLALLCINFVAVPIVVLMVLIARRSARDEGNLLKRAGQPA</sequence>
<feature type="transmembrane region" description="Helical" evidence="6">
    <location>
        <begin position="476"/>
        <end position="495"/>
    </location>
</feature>
<keyword evidence="4 6" id="KW-1133">Transmembrane helix</keyword>
<dbReference type="PANTHER" id="PTHR23505">
    <property type="entry name" value="SPINSTER"/>
    <property type="match status" value="1"/>
</dbReference>
<evidence type="ECO:0000313" key="8">
    <source>
        <dbReference type="EMBL" id="SLJ97429.1"/>
    </source>
</evidence>
<dbReference type="InterPro" id="IPR036259">
    <property type="entry name" value="MFS_trans_sf"/>
</dbReference>
<keyword evidence="5 6" id="KW-0472">Membrane</keyword>
<dbReference type="SUPFAM" id="SSF103473">
    <property type="entry name" value="MFS general substrate transporter"/>
    <property type="match status" value="1"/>
</dbReference>
<proteinExistence type="predicted"/>
<dbReference type="Proteomes" id="UP000190989">
    <property type="component" value="Unassembled WGS sequence"/>
</dbReference>
<feature type="transmembrane region" description="Helical" evidence="6">
    <location>
        <begin position="380"/>
        <end position="401"/>
    </location>
</feature>
<comment type="subcellular location">
    <subcellularLocation>
        <location evidence="1">Membrane</location>
        <topology evidence="1">Multi-pass membrane protein</topology>
    </subcellularLocation>
</comment>
<dbReference type="GO" id="GO:0022857">
    <property type="term" value="F:transmembrane transporter activity"/>
    <property type="evidence" value="ECO:0007669"/>
    <property type="project" value="InterPro"/>
</dbReference>
<keyword evidence="2" id="KW-0813">Transport</keyword>
<organism evidence="8 9">
    <name type="scientific">Novosphingobium mathurense</name>
    <dbReference type="NCBI Taxonomy" id="428990"/>
    <lineage>
        <taxon>Bacteria</taxon>
        <taxon>Pseudomonadati</taxon>
        <taxon>Pseudomonadota</taxon>
        <taxon>Alphaproteobacteria</taxon>
        <taxon>Sphingomonadales</taxon>
        <taxon>Sphingomonadaceae</taxon>
        <taxon>Novosphingobium</taxon>
    </lineage>
</organism>
<feature type="transmembrane region" description="Helical" evidence="6">
    <location>
        <begin position="64"/>
        <end position="83"/>
    </location>
</feature>
<feature type="transmembrane region" description="Helical" evidence="6">
    <location>
        <begin position="445"/>
        <end position="464"/>
    </location>
</feature>
<dbReference type="PROSITE" id="PS50850">
    <property type="entry name" value="MFS"/>
    <property type="match status" value="1"/>
</dbReference>
<evidence type="ECO:0000256" key="3">
    <source>
        <dbReference type="ARBA" id="ARBA00022692"/>
    </source>
</evidence>
<dbReference type="Pfam" id="PF07690">
    <property type="entry name" value="MFS_1"/>
    <property type="match status" value="1"/>
</dbReference>
<reference evidence="9" key="1">
    <citation type="submission" date="2017-02" db="EMBL/GenBank/DDBJ databases">
        <authorList>
            <person name="Varghese N."/>
            <person name="Submissions S."/>
        </authorList>
    </citation>
    <scope>NUCLEOTIDE SEQUENCE [LARGE SCALE GENOMIC DNA]</scope>
    <source>
        <strain evidence="9">SM117</strain>
    </source>
</reference>
<feature type="transmembrane region" description="Helical" evidence="6">
    <location>
        <begin position="336"/>
        <end position="360"/>
    </location>
</feature>
<dbReference type="InterPro" id="IPR020846">
    <property type="entry name" value="MFS_dom"/>
</dbReference>
<feature type="transmembrane region" description="Helical" evidence="6">
    <location>
        <begin position="197"/>
        <end position="214"/>
    </location>
</feature>
<keyword evidence="3 6" id="KW-0812">Transmembrane</keyword>
<feature type="transmembrane region" description="Helical" evidence="6">
    <location>
        <begin position="265"/>
        <end position="286"/>
    </location>
</feature>
<protein>
    <submittedName>
        <fullName evidence="8">Major Facilitator Superfamily protein</fullName>
    </submittedName>
</protein>
<dbReference type="AlphaFoldDB" id="A0A1U6HNV6"/>
<feature type="transmembrane region" description="Helical" evidence="6">
    <location>
        <begin position="413"/>
        <end position="433"/>
    </location>
</feature>
<dbReference type="PANTHER" id="PTHR23505:SF79">
    <property type="entry name" value="PROTEIN SPINSTER"/>
    <property type="match status" value="1"/>
</dbReference>
<evidence type="ECO:0000313" key="9">
    <source>
        <dbReference type="Proteomes" id="UP000190989"/>
    </source>
</evidence>
<feature type="transmembrane region" description="Helical" evidence="6">
    <location>
        <begin position="152"/>
        <end position="176"/>
    </location>
</feature>
<feature type="transmembrane region" description="Helical" evidence="6">
    <location>
        <begin position="507"/>
        <end position="527"/>
    </location>
</feature>
<evidence type="ECO:0000259" key="7">
    <source>
        <dbReference type="PROSITE" id="PS50850"/>
    </source>
</evidence>
<feature type="transmembrane region" description="Helical" evidence="6">
    <location>
        <begin position="306"/>
        <end position="324"/>
    </location>
</feature>
<dbReference type="GO" id="GO:0016020">
    <property type="term" value="C:membrane"/>
    <property type="evidence" value="ECO:0007669"/>
    <property type="project" value="UniProtKB-SubCell"/>
</dbReference>